<proteinExistence type="predicted"/>
<dbReference type="AlphaFoldDB" id="A0A951MEZ5"/>
<accession>A0A951MEZ5</accession>
<comment type="caution">
    <text evidence="1">The sequence shown here is derived from an EMBL/GenBank/DDBJ whole genome shotgun (WGS) entry which is preliminary data.</text>
</comment>
<dbReference type="EMBL" id="RPHB01000008">
    <property type="protein sequence ID" value="MBW3469542.1"/>
    <property type="molecule type" value="Genomic_DNA"/>
</dbReference>
<sequence length="360" mass="41621">MRTEELLDLKNNAYYNGISLKANLIETHISWVLVGEEFVFKIKKPVKLGFLDFSTLPLRKHFCYREYVLNRLYSDIYLGVLPIKKKNGTWHIGRGRGRILDYAVKMKKMDFNTQMDIMLDTNMLKIGHVRSLARVIAKIHDKAERVKSEISILKMNSLFNDLTKIEPLAAKYLGTGAREIVKSSVAWSNDFLSKHAERIHQRSNLGFVRLVHGDLHSGNVFILDPPVLFDCIEFDDSLRTIDVLSEIAFLAMDMEFYKQKGLSASFIYEYNLITGALLNKEDFEILNYYKCYRANIRAKVLFIRASECRNKTEFTNNLLKARCYLNSIANYMQYKPYPYKVEPRALSAALGSSDLADNFQ</sequence>
<evidence type="ECO:0008006" key="3">
    <source>
        <dbReference type="Google" id="ProtNLM"/>
    </source>
</evidence>
<name>A0A951MEZ5_9BACT</name>
<keyword evidence="2" id="KW-1185">Reference proteome</keyword>
<dbReference type="PANTHER" id="PTHR43883:SF1">
    <property type="entry name" value="GLUCONOKINASE"/>
    <property type="match status" value="1"/>
</dbReference>
<dbReference type="RefSeq" id="WP_219292721.1">
    <property type="nucleotide sequence ID" value="NZ_RPHB01000008.1"/>
</dbReference>
<reference evidence="1 2" key="1">
    <citation type="journal article" date="2020" name="Syst. Appl. Microbiol.">
        <title>Arthrospiribacter ruber gen. nov., sp. nov., a novel bacterium isolated from Arthrospira cultures.</title>
        <authorList>
            <person name="Waleron M."/>
            <person name="Misztak A."/>
            <person name="Waleron M.M."/>
            <person name="Furmaniak M."/>
            <person name="Mrozik A."/>
            <person name="Waleron K."/>
        </authorList>
    </citation>
    <scope>NUCLEOTIDE SEQUENCE [LARGE SCALE GENOMIC DNA]</scope>
    <source>
        <strain evidence="1 2">DPMB0001</strain>
    </source>
</reference>
<dbReference type="InterPro" id="IPR052732">
    <property type="entry name" value="Cell-binding_unc_protein"/>
</dbReference>
<evidence type="ECO:0000313" key="2">
    <source>
        <dbReference type="Proteomes" id="UP000727490"/>
    </source>
</evidence>
<gene>
    <name evidence="1" type="ORF">EGN73_17220</name>
</gene>
<organism evidence="1 2">
    <name type="scientific">Arthrospiribacter ruber</name>
    <dbReference type="NCBI Taxonomy" id="2487934"/>
    <lineage>
        <taxon>Bacteria</taxon>
        <taxon>Pseudomonadati</taxon>
        <taxon>Bacteroidota</taxon>
        <taxon>Cytophagia</taxon>
        <taxon>Cytophagales</taxon>
        <taxon>Cyclobacteriaceae</taxon>
        <taxon>Arthrospiribacter</taxon>
    </lineage>
</organism>
<dbReference type="PANTHER" id="PTHR43883">
    <property type="entry name" value="SLR0207 PROTEIN"/>
    <property type="match status" value="1"/>
</dbReference>
<protein>
    <recommendedName>
        <fullName evidence="3">Aminoglycoside phosphotransferase domain-containing protein</fullName>
    </recommendedName>
</protein>
<evidence type="ECO:0000313" key="1">
    <source>
        <dbReference type="EMBL" id="MBW3469542.1"/>
    </source>
</evidence>
<dbReference type="Proteomes" id="UP000727490">
    <property type="component" value="Unassembled WGS sequence"/>
</dbReference>